<gene>
    <name evidence="1" type="ORF">F7310_03980</name>
</gene>
<protein>
    <recommendedName>
        <fullName evidence="3">Methyltransferase</fullName>
    </recommendedName>
</protein>
<dbReference type="EMBL" id="CP016796">
    <property type="protein sequence ID" value="API86564.1"/>
    <property type="molecule type" value="Genomic_DNA"/>
</dbReference>
<dbReference type="AlphaFoldDB" id="A0A1L4BRU4"/>
<name>A0A1L4BRU4_9GAMM</name>
<evidence type="ECO:0000313" key="1">
    <source>
        <dbReference type="EMBL" id="API86564.1"/>
    </source>
</evidence>
<dbReference type="KEGG" id="frx:F7310_03980"/>
<organism evidence="1 2">
    <name type="scientific">Francisella uliginis</name>
    <dbReference type="NCBI Taxonomy" id="573570"/>
    <lineage>
        <taxon>Bacteria</taxon>
        <taxon>Pseudomonadati</taxon>
        <taxon>Pseudomonadota</taxon>
        <taxon>Gammaproteobacteria</taxon>
        <taxon>Thiotrichales</taxon>
        <taxon>Francisellaceae</taxon>
        <taxon>Francisella</taxon>
    </lineage>
</organism>
<proteinExistence type="predicted"/>
<sequence length="196" mass="22690">MDVKERIITGYLAQRWYKKALIITNNDVSYLDRINVLRKVVCSGYLKTESQKGCIFDIEAWPFEHKFFDLIILDQSSLPCSRQMKSLLQQLHFCLADDGEVIVACSGDIRIYKVLSKFLANGFISKKVQLINPTRNIFIDLFKRIVSKNFVAIFKKDNYFIVDGLKVSDLVSESEKKRVYSGNCVKEIYGDIHKEK</sequence>
<accession>A0A1L4BRU4</accession>
<evidence type="ECO:0000313" key="2">
    <source>
        <dbReference type="Proteomes" id="UP000184222"/>
    </source>
</evidence>
<reference evidence="1 2" key="1">
    <citation type="journal article" date="2016" name="Appl. Environ. Microbiol.">
        <title>Whole genome relationships among Francisella bacteria of diverse origin define new species and provide specific regions for detection.</title>
        <authorList>
            <person name="Challacombe J.F."/>
            <person name="Petersen J.M."/>
            <person name="Gallegos-Graves V."/>
            <person name="Hodge D."/>
            <person name="Pillai S."/>
            <person name="Kuske C.R."/>
        </authorList>
    </citation>
    <scope>NUCLEOTIDE SEQUENCE [LARGE SCALE GENOMIC DNA]</scope>
    <source>
        <strain evidence="2">TX07-7310</strain>
    </source>
</reference>
<dbReference type="OrthoDB" id="5604805at2"/>
<dbReference type="InterPro" id="IPR029063">
    <property type="entry name" value="SAM-dependent_MTases_sf"/>
</dbReference>
<dbReference type="Proteomes" id="UP000184222">
    <property type="component" value="Chromosome"/>
</dbReference>
<keyword evidence="2" id="KW-1185">Reference proteome</keyword>
<dbReference type="RefSeq" id="WP_072711953.1">
    <property type="nucleotide sequence ID" value="NZ_CP016796.1"/>
</dbReference>
<dbReference type="STRING" id="573570.F7310_03980"/>
<dbReference type="SUPFAM" id="SSF53335">
    <property type="entry name" value="S-adenosyl-L-methionine-dependent methyltransferases"/>
    <property type="match status" value="1"/>
</dbReference>
<evidence type="ECO:0008006" key="3">
    <source>
        <dbReference type="Google" id="ProtNLM"/>
    </source>
</evidence>